<feature type="compositionally biased region" description="Acidic residues" evidence="1">
    <location>
        <begin position="879"/>
        <end position="895"/>
    </location>
</feature>
<dbReference type="OrthoDB" id="1100107at2759"/>
<dbReference type="Pfam" id="PF03004">
    <property type="entry name" value="Transposase_24"/>
    <property type="match status" value="1"/>
</dbReference>
<feature type="compositionally biased region" description="Basic and acidic residues" evidence="1">
    <location>
        <begin position="865"/>
        <end position="878"/>
    </location>
</feature>
<evidence type="ECO:0000256" key="1">
    <source>
        <dbReference type="SAM" id="MobiDB-lite"/>
    </source>
</evidence>
<accession>A0A1B5Z8H8</accession>
<feature type="domain" description="DUF4216" evidence="2">
    <location>
        <begin position="579"/>
        <end position="645"/>
    </location>
</feature>
<sequence length="1086" mass="124472">YGMLSGWTTQGKLACPYCMKDTKAFTLECGGKNSWFDCHRRFLPTNHSFRRSKRSFRKNSDEKDGPPKMLSGNDVWEAVCDYPKVTDIGWGTKIVGYGKLHNWTKRSIFWDFPYWKDNLSNLSRCANVTKVTDIGWGTKITGYGKLHNWTKRSIFWDLPYWKDNLLRHNLDVMHIEKNFFDNVFNTVMNVAGKTKDNDKARTDLADLCVRGDLEMHHLPNGKLAKPKATYSFTSEEAKLVCKWIKELKMPDGYASNLSRCANVTKGKMTGMKSHDCHIFMECLLPIAFRSLPAEIWKPLTELSCFFKDLCCNTLKLEDLVRMEQNIPIIICKLERIFPPGFFDSMEHIPIHLPNEAILGGPVQYRWMYPFERLMGDSKRSVKNKARVEGSICTSYLHRETIYFCSHYFKTFNLLPSTSLRNNPQSNHENVQSTLSILRKCGRPSGKPQVYWLLDEEWKSAHVHVLINCDEVKPYMEAFLQYHSINEQDASSLIHDEFPNWLKAYVKDERNGTINPYVKALSWGPCSKATSWHMYFVNGYKFHTQDWSHGKKTTNCGVHVKGLTNGGEDDYYGIIQNILQLEYNDFNDKITLFHCEWFDPTKNSGTRVQKQYNIVDIKMNKRYRQYDPFILAQNARQVYYVAYPEMCRDMRGWCAAITTKPRGHVEIDNVDDEMPYQSNEMSPIVPITEVEQLRGLADGTIVDEVEPISLRSNGSRLRRNFSMTGRGRDTIGKKAINKNHLQKAGCGTQGKPTISKNRSKVMPPGSLAIANNRMRQQKAPSAAQKQPTAIQKVPSAVQKAQSVQAATPVQEPPSQAATLVQAPPSQVAAPVQTPPLIQTTTPDASRFIPTPGFTLAHQFAQGPLEDTTHDMETDPHHQEDEQDHEEGDIEEDGEEDNHEKDASGKFILRPICDAFTPAKPAAEAIRRVIELSFPDNITCYSDIIEDDAKDIWFQRFGMLVSWAPHHAQEIKTIFHQRCGKRLSDILTKARNKKEKPAWMHKEGWTYLTNKWKEEEFKKHSERNKINRASSKGGALHTTGRKAHHDIALDMSSKLGRPVDPDELFVVTHKKKNGNWVDRRSEITHIVH</sequence>
<organism evidence="4 5">
    <name type="scientific">Trifolium subterraneum</name>
    <name type="common">Subterranean clover</name>
    <dbReference type="NCBI Taxonomy" id="3900"/>
    <lineage>
        <taxon>Eukaryota</taxon>
        <taxon>Viridiplantae</taxon>
        <taxon>Streptophyta</taxon>
        <taxon>Embryophyta</taxon>
        <taxon>Tracheophyta</taxon>
        <taxon>Spermatophyta</taxon>
        <taxon>Magnoliopsida</taxon>
        <taxon>eudicotyledons</taxon>
        <taxon>Gunneridae</taxon>
        <taxon>Pentapetalae</taxon>
        <taxon>rosids</taxon>
        <taxon>fabids</taxon>
        <taxon>Fabales</taxon>
        <taxon>Fabaceae</taxon>
        <taxon>Papilionoideae</taxon>
        <taxon>50 kb inversion clade</taxon>
        <taxon>NPAAA clade</taxon>
        <taxon>Hologalegina</taxon>
        <taxon>IRL clade</taxon>
        <taxon>Trifolieae</taxon>
        <taxon>Trifolium</taxon>
    </lineage>
</organism>
<dbReference type="InterPro" id="IPR025312">
    <property type="entry name" value="DUF4216"/>
</dbReference>
<dbReference type="Pfam" id="PF13960">
    <property type="entry name" value="DUF4218"/>
    <property type="match status" value="1"/>
</dbReference>
<keyword evidence="5" id="KW-1185">Reference proteome</keyword>
<gene>
    <name evidence="4" type="ORF">TSUD_417770</name>
</gene>
<dbReference type="PANTHER" id="PTHR48258">
    <property type="entry name" value="DUF4218 DOMAIN-CONTAINING PROTEIN-RELATED"/>
    <property type="match status" value="1"/>
</dbReference>
<evidence type="ECO:0008006" key="6">
    <source>
        <dbReference type="Google" id="ProtNLM"/>
    </source>
</evidence>
<dbReference type="PANTHER" id="PTHR48258:SF4">
    <property type="entry name" value="DUF4216 DOMAIN-CONTAINING PROTEIN"/>
    <property type="match status" value="1"/>
</dbReference>
<dbReference type="EMBL" id="BCLP01041889">
    <property type="protein sequence ID" value="GAU10411.1"/>
    <property type="molecule type" value="Genomic_DNA"/>
</dbReference>
<feature type="compositionally biased region" description="Low complexity" evidence="1">
    <location>
        <begin position="776"/>
        <end position="805"/>
    </location>
</feature>
<proteinExistence type="predicted"/>
<name>A0A1B5Z8H8_TRISU</name>
<dbReference type="InterPro" id="IPR025452">
    <property type="entry name" value="DUF4218"/>
</dbReference>
<dbReference type="Pfam" id="PF02992">
    <property type="entry name" value="Transposase_21"/>
    <property type="match status" value="1"/>
</dbReference>
<evidence type="ECO:0000259" key="2">
    <source>
        <dbReference type="Pfam" id="PF13952"/>
    </source>
</evidence>
<evidence type="ECO:0000313" key="5">
    <source>
        <dbReference type="Proteomes" id="UP000242715"/>
    </source>
</evidence>
<reference evidence="5" key="1">
    <citation type="journal article" date="2017" name="Front. Plant Sci.">
        <title>Climate Clever Clovers: New Paradigm to Reduce the Environmental Footprint of Ruminants by Breeding Low Methanogenic Forages Utilizing Haplotype Variation.</title>
        <authorList>
            <person name="Kaur P."/>
            <person name="Appels R."/>
            <person name="Bayer P.E."/>
            <person name="Keeble-Gagnere G."/>
            <person name="Wang J."/>
            <person name="Hirakawa H."/>
            <person name="Shirasawa K."/>
            <person name="Vercoe P."/>
            <person name="Stefanova K."/>
            <person name="Durmic Z."/>
            <person name="Nichols P."/>
            <person name="Revell C."/>
            <person name="Isobe S.N."/>
            <person name="Edwards D."/>
            <person name="Erskine W."/>
        </authorList>
    </citation>
    <scope>NUCLEOTIDE SEQUENCE [LARGE SCALE GENOMIC DNA]</scope>
    <source>
        <strain evidence="5">cv. Daliak</strain>
    </source>
</reference>
<dbReference type="InterPro" id="IPR004252">
    <property type="entry name" value="Probable_transposase_24"/>
</dbReference>
<evidence type="ECO:0000313" key="4">
    <source>
        <dbReference type="EMBL" id="GAU10411.1"/>
    </source>
</evidence>
<dbReference type="Proteomes" id="UP000242715">
    <property type="component" value="Unassembled WGS sequence"/>
</dbReference>
<feature type="domain" description="DUF4218" evidence="3">
    <location>
        <begin position="309"/>
        <end position="413"/>
    </location>
</feature>
<protein>
    <recommendedName>
        <fullName evidence="6">DUF4218 domain-containing protein</fullName>
    </recommendedName>
</protein>
<feature type="region of interest" description="Disordered" evidence="1">
    <location>
        <begin position="739"/>
        <end position="828"/>
    </location>
</feature>
<feature type="region of interest" description="Disordered" evidence="1">
    <location>
        <begin position="864"/>
        <end position="899"/>
    </location>
</feature>
<evidence type="ECO:0000259" key="3">
    <source>
        <dbReference type="Pfam" id="PF13960"/>
    </source>
</evidence>
<feature type="non-terminal residue" evidence="4">
    <location>
        <position position="1"/>
    </location>
</feature>
<dbReference type="AlphaFoldDB" id="A0A1B5Z8H8"/>
<dbReference type="Pfam" id="PF13952">
    <property type="entry name" value="DUF4216"/>
    <property type="match status" value="1"/>
</dbReference>
<dbReference type="InterPro" id="IPR004242">
    <property type="entry name" value="Transposase_21"/>
</dbReference>
<comment type="caution">
    <text evidence="4">The sequence shown here is derived from an EMBL/GenBank/DDBJ whole genome shotgun (WGS) entry which is preliminary data.</text>
</comment>